<protein>
    <recommendedName>
        <fullName evidence="4">Sporulation protein</fullName>
    </recommendedName>
</protein>
<gene>
    <name evidence="2" type="ORF">AB7878_17335</name>
</gene>
<keyword evidence="3" id="KW-1185">Reference proteome</keyword>
<evidence type="ECO:0000313" key="2">
    <source>
        <dbReference type="EMBL" id="MEY2184178.1"/>
    </source>
</evidence>
<evidence type="ECO:0008006" key="4">
    <source>
        <dbReference type="Google" id="ProtNLM"/>
    </source>
</evidence>
<dbReference type="EMBL" id="JBGBPY010000001">
    <property type="protein sequence ID" value="MEY2184178.1"/>
    <property type="molecule type" value="Genomic_DNA"/>
</dbReference>
<name>A0ABV4AX80_9GAMM</name>
<reference evidence="2 3" key="1">
    <citation type="submission" date="2024-07" db="EMBL/GenBank/DDBJ databases">
        <title>Molecular mechanisms and environmental adaptations of flagellar loss and biofilm growth of Rhodanobacter under environmental stress.</title>
        <authorList>
            <person name="Chen M."/>
        </authorList>
    </citation>
    <scope>NUCLEOTIDE SEQUENCE [LARGE SCALE GENOMIC DNA]</scope>
    <source>
        <strain evidence="2 3">RS22</strain>
    </source>
</reference>
<sequence length="201" mass="21682">MQRWLIAAVVTCIAAAGCSDPSRETAAHEPRPPQAGQPVSPLATARHMAAIEAAAVTGNQRVVQRHLEGMSNDMLRSMRVADPSRPVGHESARAVVARVPGVRSSAWVDGHNLMVLVDGARYRSMAMIDRLCVAMEPLGDTLAVTVNLQDVTATTSAGADTLSRNCQLPMGEQPLMQSRRQMDVLDPELRRAFEAQQAHRG</sequence>
<organism evidence="2 3">
    <name type="scientific">Rhodanobacter humi</name>
    <dbReference type="NCBI Taxonomy" id="1888173"/>
    <lineage>
        <taxon>Bacteria</taxon>
        <taxon>Pseudomonadati</taxon>
        <taxon>Pseudomonadota</taxon>
        <taxon>Gammaproteobacteria</taxon>
        <taxon>Lysobacterales</taxon>
        <taxon>Rhodanobacteraceae</taxon>
        <taxon>Rhodanobacter</taxon>
    </lineage>
</organism>
<evidence type="ECO:0000313" key="3">
    <source>
        <dbReference type="Proteomes" id="UP001562159"/>
    </source>
</evidence>
<dbReference type="PROSITE" id="PS51257">
    <property type="entry name" value="PROKAR_LIPOPROTEIN"/>
    <property type="match status" value="1"/>
</dbReference>
<proteinExistence type="predicted"/>
<evidence type="ECO:0000256" key="1">
    <source>
        <dbReference type="SAM" id="MobiDB-lite"/>
    </source>
</evidence>
<comment type="caution">
    <text evidence="2">The sequence shown here is derived from an EMBL/GenBank/DDBJ whole genome shotgun (WGS) entry which is preliminary data.</text>
</comment>
<feature type="compositionally biased region" description="Basic and acidic residues" evidence="1">
    <location>
        <begin position="21"/>
        <end position="31"/>
    </location>
</feature>
<feature type="region of interest" description="Disordered" evidence="1">
    <location>
        <begin position="21"/>
        <end position="41"/>
    </location>
</feature>
<dbReference type="Proteomes" id="UP001562159">
    <property type="component" value="Unassembled WGS sequence"/>
</dbReference>
<accession>A0ABV4AX80</accession>